<comment type="caution">
    <text evidence="4">The sequence shown here is derived from an EMBL/GenBank/DDBJ whole genome shotgun (WGS) entry which is preliminary data.</text>
</comment>
<feature type="domain" description="RRM" evidence="3">
    <location>
        <begin position="30"/>
        <end position="83"/>
    </location>
</feature>
<dbReference type="InterPro" id="IPR012677">
    <property type="entry name" value="Nucleotide-bd_a/b_plait_sf"/>
</dbReference>
<name>A0AAW0KQ09_QUESU</name>
<dbReference type="Gene3D" id="3.30.70.330">
    <property type="match status" value="1"/>
</dbReference>
<dbReference type="GO" id="GO:1990904">
    <property type="term" value="C:ribonucleoprotein complex"/>
    <property type="evidence" value="ECO:0007669"/>
    <property type="project" value="UniProtKB-KW"/>
</dbReference>
<evidence type="ECO:0000256" key="2">
    <source>
        <dbReference type="PROSITE-ProRule" id="PRU00176"/>
    </source>
</evidence>
<dbReference type="InterPro" id="IPR035979">
    <property type="entry name" value="RBD_domain_sf"/>
</dbReference>
<dbReference type="AlphaFoldDB" id="A0AAW0KQ09"/>
<feature type="non-terminal residue" evidence="4">
    <location>
        <position position="131"/>
    </location>
</feature>
<dbReference type="Pfam" id="PF00076">
    <property type="entry name" value="RRM_1"/>
    <property type="match status" value="1"/>
</dbReference>
<dbReference type="EMBL" id="PKMF04000244">
    <property type="protein sequence ID" value="KAK7841299.1"/>
    <property type="molecule type" value="Genomic_DNA"/>
</dbReference>
<keyword evidence="1 2" id="KW-0694">RNA-binding</keyword>
<reference evidence="4 5" key="1">
    <citation type="journal article" date="2018" name="Sci. Data">
        <title>The draft genome sequence of cork oak.</title>
        <authorList>
            <person name="Ramos A.M."/>
            <person name="Usie A."/>
            <person name="Barbosa P."/>
            <person name="Barros P.M."/>
            <person name="Capote T."/>
            <person name="Chaves I."/>
            <person name="Simoes F."/>
            <person name="Abreu I."/>
            <person name="Carrasquinho I."/>
            <person name="Faro C."/>
            <person name="Guimaraes J.B."/>
            <person name="Mendonca D."/>
            <person name="Nobrega F."/>
            <person name="Rodrigues L."/>
            <person name="Saibo N.J.M."/>
            <person name="Varela M.C."/>
            <person name="Egas C."/>
            <person name="Matos J."/>
            <person name="Miguel C.M."/>
            <person name="Oliveira M.M."/>
            <person name="Ricardo C.P."/>
            <person name="Goncalves S."/>
        </authorList>
    </citation>
    <scope>NUCLEOTIDE SEQUENCE [LARGE SCALE GENOMIC DNA]</scope>
    <source>
        <strain evidence="5">cv. HL8</strain>
    </source>
</reference>
<dbReference type="InterPro" id="IPR000504">
    <property type="entry name" value="RRM_dom"/>
</dbReference>
<evidence type="ECO:0000313" key="5">
    <source>
        <dbReference type="Proteomes" id="UP000237347"/>
    </source>
</evidence>
<evidence type="ECO:0000259" key="3">
    <source>
        <dbReference type="PROSITE" id="PS50102"/>
    </source>
</evidence>
<organism evidence="4 5">
    <name type="scientific">Quercus suber</name>
    <name type="common">Cork oak</name>
    <dbReference type="NCBI Taxonomy" id="58331"/>
    <lineage>
        <taxon>Eukaryota</taxon>
        <taxon>Viridiplantae</taxon>
        <taxon>Streptophyta</taxon>
        <taxon>Embryophyta</taxon>
        <taxon>Tracheophyta</taxon>
        <taxon>Spermatophyta</taxon>
        <taxon>Magnoliopsida</taxon>
        <taxon>eudicotyledons</taxon>
        <taxon>Gunneridae</taxon>
        <taxon>Pentapetalae</taxon>
        <taxon>rosids</taxon>
        <taxon>fabids</taxon>
        <taxon>Fagales</taxon>
        <taxon>Fagaceae</taxon>
        <taxon>Quercus</taxon>
    </lineage>
</organism>
<accession>A0AAW0KQ09</accession>
<dbReference type="Proteomes" id="UP000237347">
    <property type="component" value="Unassembled WGS sequence"/>
</dbReference>
<dbReference type="PANTHER" id="PTHR21245">
    <property type="entry name" value="HETEROGENEOUS NUCLEAR RIBONUCLEOPROTEIN"/>
    <property type="match status" value="1"/>
</dbReference>
<gene>
    <name evidence="4" type="primary">LIF2_5</name>
    <name evidence="4" type="ORF">CFP56_015606</name>
</gene>
<dbReference type="GO" id="GO:0003723">
    <property type="term" value="F:RNA binding"/>
    <property type="evidence" value="ECO:0007669"/>
    <property type="project" value="UniProtKB-UniRule"/>
</dbReference>
<proteinExistence type="predicted"/>
<evidence type="ECO:0000313" key="4">
    <source>
        <dbReference type="EMBL" id="KAK7841299.1"/>
    </source>
</evidence>
<keyword evidence="5" id="KW-1185">Reference proteome</keyword>
<protein>
    <submittedName>
        <fullName evidence="4">Heterogeneous nuclear ribonucleoprotein q</fullName>
    </submittedName>
</protein>
<evidence type="ECO:0000256" key="1">
    <source>
        <dbReference type="ARBA" id="ARBA00022884"/>
    </source>
</evidence>
<sequence length="131" mass="15073">MLNFLPCCYGSEVYIVGIPLMLRGTWIFFVQIMKDKDSGENKGFAFVTFRSAELASKAIDELIILNLRSWGEQDLRKVKDAKNLSNNRGFAFVDYNIHASAEYSVEDARKIAKQTVQLQLQWQRQTSDRSE</sequence>
<keyword evidence="4" id="KW-0687">Ribonucleoprotein</keyword>
<dbReference type="PROSITE" id="PS50102">
    <property type="entry name" value="RRM"/>
    <property type="match status" value="1"/>
</dbReference>
<dbReference type="SUPFAM" id="SSF54928">
    <property type="entry name" value="RNA-binding domain, RBD"/>
    <property type="match status" value="1"/>
</dbReference>